<evidence type="ECO:0000313" key="1">
    <source>
        <dbReference type="EMBL" id="HAD5701739.1"/>
    </source>
</evidence>
<feature type="non-terminal residue" evidence="1">
    <location>
        <position position="1"/>
    </location>
</feature>
<name>A0A717EYV0_SALTI</name>
<reference evidence="1" key="1">
    <citation type="journal article" date="2018" name="Genome Biol.">
        <title>SKESA: strategic k-mer extension for scrupulous assemblies.</title>
        <authorList>
            <person name="Souvorov A."/>
            <person name="Agarwala R."/>
            <person name="Lipman D.J."/>
        </authorList>
    </citation>
    <scope>NUCLEOTIDE SEQUENCE</scope>
    <source>
        <strain evidence="1">CT18</strain>
    </source>
</reference>
<accession>A0A717EYV0</accession>
<sequence length="25" mass="2885">ATEQVHQRAVQSLPPNQRFYVALTM</sequence>
<comment type="caution">
    <text evidence="1">The sequence shown here is derived from an EMBL/GenBank/DDBJ whole genome shotgun (WGS) entry which is preliminary data.</text>
</comment>
<dbReference type="AlphaFoldDB" id="A0A717EYV0"/>
<dbReference type="EMBL" id="DAAPFE010000059">
    <property type="protein sequence ID" value="HAD5701739.1"/>
    <property type="molecule type" value="Genomic_DNA"/>
</dbReference>
<organism evidence="1">
    <name type="scientific">Salmonella enterica subsp. enterica serovar Typhi str. CT18</name>
    <dbReference type="NCBI Taxonomy" id="220341"/>
    <lineage>
        <taxon>Bacteria</taxon>
        <taxon>Pseudomonadati</taxon>
        <taxon>Pseudomonadota</taxon>
        <taxon>Gammaproteobacteria</taxon>
        <taxon>Enterobacterales</taxon>
        <taxon>Enterobacteriaceae</taxon>
        <taxon>Salmonella</taxon>
    </lineage>
</organism>
<proteinExistence type="predicted"/>
<reference evidence="1" key="2">
    <citation type="submission" date="2019-01" db="EMBL/GenBank/DDBJ databases">
        <authorList>
            <consortium name="NCBI Pathogen Detection Project"/>
        </authorList>
    </citation>
    <scope>NUCLEOTIDE SEQUENCE</scope>
    <source>
        <strain evidence="1">CT18</strain>
    </source>
</reference>
<gene>
    <name evidence="1" type="ORF">G1V12_23875</name>
</gene>
<protein>
    <submittedName>
        <fullName evidence="1">DNA invertase</fullName>
    </submittedName>
</protein>